<sequence length="93" mass="9980">MVKLPEYGHLPLNVLCSGTFPATSTPLPDEFCGEGLPGLPMYHSAHNSEMATGERRPNASGELEPATEMSLQRSLTTAPASSQVNPKKREGKE</sequence>
<evidence type="ECO:0000256" key="1">
    <source>
        <dbReference type="SAM" id="MobiDB-lite"/>
    </source>
</evidence>
<comment type="caution">
    <text evidence="2">The sequence shown here is derived from an EMBL/GenBank/DDBJ whole genome shotgun (WGS) entry which is preliminary data.</text>
</comment>
<feature type="region of interest" description="Disordered" evidence="1">
    <location>
        <begin position="44"/>
        <end position="93"/>
    </location>
</feature>
<dbReference type="AlphaFoldDB" id="A0AAV4CYJ8"/>
<evidence type="ECO:0000313" key="3">
    <source>
        <dbReference type="Proteomes" id="UP000735302"/>
    </source>
</evidence>
<name>A0AAV4CYJ8_9GAST</name>
<proteinExistence type="predicted"/>
<protein>
    <submittedName>
        <fullName evidence="2">Uncharacterized protein</fullName>
    </submittedName>
</protein>
<dbReference type="EMBL" id="BLXT01007159">
    <property type="protein sequence ID" value="GFO37014.1"/>
    <property type="molecule type" value="Genomic_DNA"/>
</dbReference>
<accession>A0AAV4CYJ8</accession>
<keyword evidence="3" id="KW-1185">Reference proteome</keyword>
<gene>
    <name evidence="2" type="ORF">PoB_006351900</name>
</gene>
<dbReference type="Proteomes" id="UP000735302">
    <property type="component" value="Unassembled WGS sequence"/>
</dbReference>
<organism evidence="2 3">
    <name type="scientific">Plakobranchus ocellatus</name>
    <dbReference type="NCBI Taxonomy" id="259542"/>
    <lineage>
        <taxon>Eukaryota</taxon>
        <taxon>Metazoa</taxon>
        <taxon>Spiralia</taxon>
        <taxon>Lophotrochozoa</taxon>
        <taxon>Mollusca</taxon>
        <taxon>Gastropoda</taxon>
        <taxon>Heterobranchia</taxon>
        <taxon>Euthyneura</taxon>
        <taxon>Panpulmonata</taxon>
        <taxon>Sacoglossa</taxon>
        <taxon>Placobranchoidea</taxon>
        <taxon>Plakobranchidae</taxon>
        <taxon>Plakobranchus</taxon>
    </lineage>
</organism>
<evidence type="ECO:0000313" key="2">
    <source>
        <dbReference type="EMBL" id="GFO37014.1"/>
    </source>
</evidence>
<feature type="compositionally biased region" description="Polar residues" evidence="1">
    <location>
        <begin position="69"/>
        <end position="85"/>
    </location>
</feature>
<reference evidence="2 3" key="1">
    <citation type="journal article" date="2021" name="Elife">
        <title>Chloroplast acquisition without the gene transfer in kleptoplastic sea slugs, Plakobranchus ocellatus.</title>
        <authorList>
            <person name="Maeda T."/>
            <person name="Takahashi S."/>
            <person name="Yoshida T."/>
            <person name="Shimamura S."/>
            <person name="Takaki Y."/>
            <person name="Nagai Y."/>
            <person name="Toyoda A."/>
            <person name="Suzuki Y."/>
            <person name="Arimoto A."/>
            <person name="Ishii H."/>
            <person name="Satoh N."/>
            <person name="Nishiyama T."/>
            <person name="Hasebe M."/>
            <person name="Maruyama T."/>
            <person name="Minagawa J."/>
            <person name="Obokata J."/>
            <person name="Shigenobu S."/>
        </authorList>
    </citation>
    <scope>NUCLEOTIDE SEQUENCE [LARGE SCALE GENOMIC DNA]</scope>
</reference>